<evidence type="ECO:0000313" key="2">
    <source>
        <dbReference type="Proteomes" id="UP001595833"/>
    </source>
</evidence>
<proteinExistence type="predicted"/>
<sequence length="343" mass="36463">MERVGAPADRAAHARRQLPAPALRAVSEFFREHREVSFTGAATGRFERTSGGRLATPRVLEVAFVRPDTRSAPAVVEHDIPSSARPAAPVVRQVVPIFRWEDPAPGRSVRRGAVTTWGNDPAQHSTSVADDVLHSSFPPATCFSTGMTVPEHPTTELKVAAHDVAYDGSRRLWCCDIHITRQDDTALEGYFPFVRLALARFQPRSVLGCHLSAAVTADFAQLAPDRSVVVTGAGSTRSVQVTGPGATIGPGSGPRNEVRLTVERQLDGVTDPVLRWQPAGVGFTATLTDPTSATGVLTWSGAVALPTGAGPLRLVVEEFEAHRDGGGGTVATRLVHTDTVPLS</sequence>
<protein>
    <submittedName>
        <fullName evidence="1">Uncharacterized protein</fullName>
    </submittedName>
</protein>
<name>A0ABV9YJ00_9PSEU</name>
<dbReference type="Proteomes" id="UP001595833">
    <property type="component" value="Unassembled WGS sequence"/>
</dbReference>
<reference evidence="2" key="1">
    <citation type="journal article" date="2019" name="Int. J. Syst. Evol. Microbiol.">
        <title>The Global Catalogue of Microorganisms (GCM) 10K type strain sequencing project: providing services to taxonomists for standard genome sequencing and annotation.</title>
        <authorList>
            <consortium name="The Broad Institute Genomics Platform"/>
            <consortium name="The Broad Institute Genome Sequencing Center for Infectious Disease"/>
            <person name="Wu L."/>
            <person name="Ma J."/>
        </authorList>
    </citation>
    <scope>NUCLEOTIDE SEQUENCE [LARGE SCALE GENOMIC DNA]</scope>
    <source>
        <strain evidence="2">KCTC 12848</strain>
    </source>
</reference>
<keyword evidence="2" id="KW-1185">Reference proteome</keyword>
<organism evidence="1 2">
    <name type="scientific">Saccharothrix xinjiangensis</name>
    <dbReference type="NCBI Taxonomy" id="204798"/>
    <lineage>
        <taxon>Bacteria</taxon>
        <taxon>Bacillati</taxon>
        <taxon>Actinomycetota</taxon>
        <taxon>Actinomycetes</taxon>
        <taxon>Pseudonocardiales</taxon>
        <taxon>Pseudonocardiaceae</taxon>
        <taxon>Saccharothrix</taxon>
    </lineage>
</organism>
<evidence type="ECO:0000313" key="1">
    <source>
        <dbReference type="EMBL" id="MFC5060536.1"/>
    </source>
</evidence>
<dbReference type="RefSeq" id="WP_344037507.1">
    <property type="nucleotide sequence ID" value="NZ_BAAAKE010000007.1"/>
</dbReference>
<accession>A0ABV9YJ00</accession>
<comment type="caution">
    <text evidence="1">The sequence shown here is derived from an EMBL/GenBank/DDBJ whole genome shotgun (WGS) entry which is preliminary data.</text>
</comment>
<dbReference type="EMBL" id="JBHSJB010000053">
    <property type="protein sequence ID" value="MFC5060536.1"/>
    <property type="molecule type" value="Genomic_DNA"/>
</dbReference>
<gene>
    <name evidence="1" type="ORF">ACFPFM_43090</name>
</gene>